<evidence type="ECO:0000313" key="5">
    <source>
        <dbReference type="Proteomes" id="UP000076400"/>
    </source>
</evidence>
<feature type="region of interest" description="Disordered" evidence="2">
    <location>
        <begin position="1"/>
        <end position="27"/>
    </location>
</feature>
<feature type="compositionally biased region" description="Basic and acidic residues" evidence="2">
    <location>
        <begin position="1"/>
        <end position="10"/>
    </location>
</feature>
<dbReference type="AlphaFoldDB" id="A0A154WDI6"/>
<dbReference type="GO" id="GO:0003677">
    <property type="term" value="F:DNA binding"/>
    <property type="evidence" value="ECO:0007669"/>
    <property type="project" value="InterPro"/>
</dbReference>
<dbReference type="GO" id="GO:0006354">
    <property type="term" value="P:DNA-templated transcription elongation"/>
    <property type="evidence" value="ECO:0007669"/>
    <property type="project" value="TreeGrafter"/>
</dbReference>
<dbReference type="Pfam" id="PF01272">
    <property type="entry name" value="GreA_GreB"/>
    <property type="match status" value="1"/>
</dbReference>
<dbReference type="GO" id="GO:0032784">
    <property type="term" value="P:regulation of DNA-templated transcription elongation"/>
    <property type="evidence" value="ECO:0007669"/>
    <property type="project" value="InterPro"/>
</dbReference>
<sequence length="168" mass="18105">MSRAFVKEPDGDVPADEMDLPQSDHPNYVTPAGLAQLQARLDDLEAQKAALAAQGDALETHQALAHLNRDIRYVEGRLERAIPVDLAAQPRERVAFGAIVTVEDSAGKQSDFAIVGEDEADVDAGKVSYVSPLARALMEAEVGDSITWKRPAGDLALEVVAIRYPEES</sequence>
<gene>
    <name evidence="4" type="ORF">AUP43_18020</name>
</gene>
<feature type="coiled-coil region" evidence="1">
    <location>
        <begin position="34"/>
        <end position="61"/>
    </location>
</feature>
<name>A0A154WDI6_9PROT</name>
<keyword evidence="1" id="KW-0175">Coiled coil</keyword>
<dbReference type="InterPro" id="IPR036953">
    <property type="entry name" value="GreA/GreB_C_sf"/>
</dbReference>
<proteinExistence type="predicted"/>
<dbReference type="STRING" id="580166.AUP43_18020"/>
<dbReference type="FunFam" id="3.10.50.30:FF:000001">
    <property type="entry name" value="Transcription elongation factor GreA"/>
    <property type="match status" value="1"/>
</dbReference>
<dbReference type="PANTHER" id="PTHR30437">
    <property type="entry name" value="TRANSCRIPTION ELONGATION FACTOR GREA"/>
    <property type="match status" value="1"/>
</dbReference>
<evidence type="ECO:0000259" key="3">
    <source>
        <dbReference type="Pfam" id="PF01272"/>
    </source>
</evidence>
<keyword evidence="5" id="KW-1185">Reference proteome</keyword>
<evidence type="ECO:0000256" key="1">
    <source>
        <dbReference type="SAM" id="Coils"/>
    </source>
</evidence>
<accession>A0A154WDI6</accession>
<feature type="domain" description="Transcription elongation factor GreA/GreB C-terminal" evidence="3">
    <location>
        <begin position="90"/>
        <end position="164"/>
    </location>
</feature>
<organism evidence="4 5">
    <name type="scientific">Oceanibaculum pacificum</name>
    <dbReference type="NCBI Taxonomy" id="580166"/>
    <lineage>
        <taxon>Bacteria</taxon>
        <taxon>Pseudomonadati</taxon>
        <taxon>Pseudomonadota</taxon>
        <taxon>Alphaproteobacteria</taxon>
        <taxon>Rhodospirillales</taxon>
        <taxon>Oceanibaculaceae</taxon>
        <taxon>Oceanibaculum</taxon>
    </lineage>
</organism>
<dbReference type="PIRSF" id="PIRSF006092">
    <property type="entry name" value="GreA_GreB"/>
    <property type="match status" value="1"/>
</dbReference>
<dbReference type="EMBL" id="LPXN01000074">
    <property type="protein sequence ID" value="KZD11562.1"/>
    <property type="molecule type" value="Genomic_DNA"/>
</dbReference>
<comment type="caution">
    <text evidence="4">The sequence shown here is derived from an EMBL/GenBank/DDBJ whole genome shotgun (WGS) entry which is preliminary data.</text>
</comment>
<dbReference type="GO" id="GO:0070063">
    <property type="term" value="F:RNA polymerase binding"/>
    <property type="evidence" value="ECO:0007669"/>
    <property type="project" value="InterPro"/>
</dbReference>
<dbReference type="InterPro" id="IPR023459">
    <property type="entry name" value="Tscrpt_elong_fac_GreA/B_fam"/>
</dbReference>
<dbReference type="RefSeq" id="WP_067553557.1">
    <property type="nucleotide sequence ID" value="NZ_LPXN01000074.1"/>
</dbReference>
<dbReference type="Gene3D" id="3.10.50.30">
    <property type="entry name" value="Transcription elongation factor, GreA/GreB, C-terminal domain"/>
    <property type="match status" value="1"/>
</dbReference>
<dbReference type="InterPro" id="IPR001437">
    <property type="entry name" value="Tscrpt_elong_fac_GreA/B_C"/>
</dbReference>
<dbReference type="SUPFAM" id="SSF54534">
    <property type="entry name" value="FKBP-like"/>
    <property type="match status" value="1"/>
</dbReference>
<reference evidence="4 5" key="1">
    <citation type="submission" date="2015-12" db="EMBL/GenBank/DDBJ databases">
        <title>Genome sequence of Oceanibaculum pacificum MCCC 1A02656.</title>
        <authorList>
            <person name="Lu L."/>
            <person name="Lai Q."/>
            <person name="Shao Z."/>
            <person name="Qian P."/>
        </authorList>
    </citation>
    <scope>NUCLEOTIDE SEQUENCE [LARGE SCALE GENOMIC DNA]</scope>
    <source>
        <strain evidence="4 5">MCCC 1A02656</strain>
    </source>
</reference>
<dbReference type="Proteomes" id="UP000076400">
    <property type="component" value="Unassembled WGS sequence"/>
</dbReference>
<protein>
    <recommendedName>
        <fullName evidence="3">Transcription elongation factor GreA/GreB C-terminal domain-containing protein</fullName>
    </recommendedName>
</protein>
<dbReference type="PANTHER" id="PTHR30437:SF6">
    <property type="entry name" value="TRANSCRIPTION ELONGATION FACTOR GREB"/>
    <property type="match status" value="1"/>
</dbReference>
<evidence type="ECO:0000256" key="2">
    <source>
        <dbReference type="SAM" id="MobiDB-lite"/>
    </source>
</evidence>
<evidence type="ECO:0000313" key="4">
    <source>
        <dbReference type="EMBL" id="KZD11562.1"/>
    </source>
</evidence>
<dbReference type="OrthoDB" id="8537952at2"/>